<feature type="transmembrane region" description="Helical" evidence="11">
    <location>
        <begin position="302"/>
        <end position="325"/>
    </location>
</feature>
<evidence type="ECO:0008006" key="13">
    <source>
        <dbReference type="Google" id="ProtNLM"/>
    </source>
</evidence>
<accession>A0A382H0I1</accession>
<organism evidence="12">
    <name type="scientific">marine metagenome</name>
    <dbReference type="NCBI Taxonomy" id="408172"/>
    <lineage>
        <taxon>unclassified sequences</taxon>
        <taxon>metagenomes</taxon>
        <taxon>ecological metagenomes</taxon>
    </lineage>
</organism>
<dbReference type="GO" id="GO:0015293">
    <property type="term" value="F:symporter activity"/>
    <property type="evidence" value="ECO:0007669"/>
    <property type="project" value="TreeGrafter"/>
</dbReference>
<feature type="transmembrane region" description="Helical" evidence="11">
    <location>
        <begin position="86"/>
        <end position="106"/>
    </location>
</feature>
<keyword evidence="6 11" id="KW-1133">Transmembrane helix</keyword>
<feature type="transmembrane region" description="Helical" evidence="11">
    <location>
        <begin position="45"/>
        <end position="65"/>
    </location>
</feature>
<feature type="transmembrane region" description="Helical" evidence="11">
    <location>
        <begin position="21"/>
        <end position="39"/>
    </location>
</feature>
<dbReference type="InterPro" id="IPR001734">
    <property type="entry name" value="Na/solute_symporter"/>
</dbReference>
<evidence type="ECO:0000256" key="5">
    <source>
        <dbReference type="ARBA" id="ARBA00022692"/>
    </source>
</evidence>
<dbReference type="EMBL" id="UINC01058421">
    <property type="protein sequence ID" value="SVB80662.1"/>
    <property type="molecule type" value="Genomic_DNA"/>
</dbReference>
<comment type="subcellular location">
    <subcellularLocation>
        <location evidence="1">Cell membrane</location>
        <topology evidence="1">Multi-pass membrane protein</topology>
    </subcellularLocation>
</comment>
<feature type="non-terminal residue" evidence="12">
    <location>
        <position position="1"/>
    </location>
</feature>
<evidence type="ECO:0000256" key="10">
    <source>
        <dbReference type="ARBA" id="ARBA00023201"/>
    </source>
</evidence>
<evidence type="ECO:0000256" key="7">
    <source>
        <dbReference type="ARBA" id="ARBA00023053"/>
    </source>
</evidence>
<dbReference type="InterPro" id="IPR051163">
    <property type="entry name" value="Sodium:Solute_Symporter_SSF"/>
</dbReference>
<feature type="transmembrane region" description="Helical" evidence="11">
    <location>
        <begin position="118"/>
        <end position="139"/>
    </location>
</feature>
<keyword evidence="9 11" id="KW-0472">Membrane</keyword>
<evidence type="ECO:0000313" key="12">
    <source>
        <dbReference type="EMBL" id="SVB80662.1"/>
    </source>
</evidence>
<dbReference type="PROSITE" id="PS50283">
    <property type="entry name" value="NA_SOLUT_SYMP_3"/>
    <property type="match status" value="1"/>
</dbReference>
<reference evidence="12" key="1">
    <citation type="submission" date="2018-05" db="EMBL/GenBank/DDBJ databases">
        <authorList>
            <person name="Lanie J.A."/>
            <person name="Ng W.-L."/>
            <person name="Kazmierczak K.M."/>
            <person name="Andrzejewski T.M."/>
            <person name="Davidsen T.M."/>
            <person name="Wayne K.J."/>
            <person name="Tettelin H."/>
            <person name="Glass J.I."/>
            <person name="Rusch D."/>
            <person name="Podicherti R."/>
            <person name="Tsui H.-C.T."/>
            <person name="Winkler M.E."/>
        </authorList>
    </citation>
    <scope>NUCLEOTIDE SEQUENCE</scope>
</reference>
<evidence type="ECO:0000256" key="6">
    <source>
        <dbReference type="ARBA" id="ARBA00022989"/>
    </source>
</evidence>
<feature type="transmembrane region" description="Helical" evidence="11">
    <location>
        <begin position="337"/>
        <end position="360"/>
    </location>
</feature>
<dbReference type="GO" id="GO:0005886">
    <property type="term" value="C:plasma membrane"/>
    <property type="evidence" value="ECO:0007669"/>
    <property type="project" value="UniProtKB-SubCell"/>
</dbReference>
<keyword evidence="8" id="KW-0406">Ion transport</keyword>
<protein>
    <recommendedName>
        <fullName evidence="13">Sodium:solute symporter</fullName>
    </recommendedName>
</protein>
<feature type="transmembrane region" description="Helical" evidence="11">
    <location>
        <begin position="372"/>
        <end position="393"/>
    </location>
</feature>
<feature type="transmembrane region" description="Helical" evidence="11">
    <location>
        <begin position="433"/>
        <end position="455"/>
    </location>
</feature>
<comment type="similarity">
    <text evidence="2">Belongs to the sodium:solute symporter (SSF) (TC 2.A.21) family.</text>
</comment>
<feature type="transmembrane region" description="Helical" evidence="11">
    <location>
        <begin position="400"/>
        <end position="421"/>
    </location>
</feature>
<keyword evidence="4" id="KW-1003">Cell membrane</keyword>
<evidence type="ECO:0000256" key="4">
    <source>
        <dbReference type="ARBA" id="ARBA00022475"/>
    </source>
</evidence>
<keyword evidence="3" id="KW-0813">Transport</keyword>
<dbReference type="AlphaFoldDB" id="A0A382H0I1"/>
<evidence type="ECO:0000256" key="11">
    <source>
        <dbReference type="SAM" id="Phobius"/>
    </source>
</evidence>
<evidence type="ECO:0000256" key="3">
    <source>
        <dbReference type="ARBA" id="ARBA00022448"/>
    </source>
</evidence>
<evidence type="ECO:0000256" key="9">
    <source>
        <dbReference type="ARBA" id="ARBA00023136"/>
    </source>
</evidence>
<dbReference type="Gene3D" id="1.20.1730.10">
    <property type="entry name" value="Sodium/glucose cotransporter"/>
    <property type="match status" value="1"/>
</dbReference>
<evidence type="ECO:0000256" key="2">
    <source>
        <dbReference type="ARBA" id="ARBA00006434"/>
    </source>
</evidence>
<gene>
    <name evidence="12" type="ORF">METZ01_LOCUS233516</name>
</gene>
<keyword evidence="7" id="KW-0915">Sodium</keyword>
<dbReference type="GO" id="GO:0006814">
    <property type="term" value="P:sodium ion transport"/>
    <property type="evidence" value="ECO:0007669"/>
    <property type="project" value="UniProtKB-KW"/>
</dbReference>
<dbReference type="PANTHER" id="PTHR42985">
    <property type="entry name" value="SODIUM-COUPLED MONOCARBOXYLATE TRANSPORTER"/>
    <property type="match status" value="1"/>
</dbReference>
<feature type="transmembrane region" description="Helical" evidence="11">
    <location>
        <begin position="241"/>
        <end position="266"/>
    </location>
</feature>
<dbReference type="InterPro" id="IPR038377">
    <property type="entry name" value="Na/Glc_symporter_sf"/>
</dbReference>
<keyword evidence="5 11" id="KW-0812">Transmembrane</keyword>
<feature type="transmembrane region" description="Helical" evidence="11">
    <location>
        <begin position="151"/>
        <end position="169"/>
    </location>
</feature>
<sequence>TRDFFLGDRNVPWQAVTASSIATTISAVTFISVPALVYADAGNLVYLQFAIAGIISRIIVAYWLVPIYYRELYFSPYDYTAERLGAWAGRLASSLFLVGGVLGQGVRVYATALVLELLTGWPLSQSIVLIGIFSILWTWMGGIRTVIWTDVVQFFILIGSALFVLFFILEQLDQGWSEMIKQAGSAGKLDLIDWSTDPRVAMTFWAALIAMPFQNVAVYGTDQLFVQRLLCCKDENAARKAVLWSTVGEIVPMIMLAVGLGLYAFYQYQPLSAELSALVAERGDRIFPAFILSELPVGVRGLMIAGLLSAAISSLDSILAALAQITYKLLFSTRVKAISAVTVSRAIVLFWGLILCLMASGLANTRLNLIDLAFTMTTYTYGSLLGVMIMSIIGMRRGYLLVPAVVASISLVIIVNHPTLLFGSGLDPGPLLAWPWLFPLGTISCVMFAYGGDLLGSYTNKFRSS</sequence>
<evidence type="ECO:0000256" key="1">
    <source>
        <dbReference type="ARBA" id="ARBA00004651"/>
    </source>
</evidence>
<evidence type="ECO:0000256" key="8">
    <source>
        <dbReference type="ARBA" id="ARBA00023065"/>
    </source>
</evidence>
<proteinExistence type="inferred from homology"/>
<dbReference type="Pfam" id="PF00474">
    <property type="entry name" value="SSF"/>
    <property type="match status" value="1"/>
</dbReference>
<dbReference type="PANTHER" id="PTHR42985:SF47">
    <property type="entry name" value="INTEGRAL MEMBRANE TRANSPORT PROTEIN"/>
    <property type="match status" value="1"/>
</dbReference>
<name>A0A382H0I1_9ZZZZ</name>
<keyword evidence="10" id="KW-0739">Sodium transport</keyword>